<dbReference type="SUPFAM" id="SSF103025">
    <property type="entry name" value="Folate-binding domain"/>
    <property type="match status" value="1"/>
</dbReference>
<protein>
    <submittedName>
        <fullName evidence="1">Sarcosine oxidase subunit gamma</fullName>
    </submittedName>
</protein>
<evidence type="ECO:0000313" key="1">
    <source>
        <dbReference type="EMBL" id="MFD2206314.1"/>
    </source>
</evidence>
<dbReference type="EMBL" id="JBHUII010000004">
    <property type="protein sequence ID" value="MFD2206314.1"/>
    <property type="molecule type" value="Genomic_DNA"/>
</dbReference>
<evidence type="ECO:0000313" key="2">
    <source>
        <dbReference type="Proteomes" id="UP001597294"/>
    </source>
</evidence>
<dbReference type="InterPro" id="IPR007375">
    <property type="entry name" value="SoxG"/>
</dbReference>
<dbReference type="Gene3D" id="3.30.1360.120">
    <property type="entry name" value="Probable tRNA modification gtpase trme, domain 1"/>
    <property type="match status" value="1"/>
</dbReference>
<name>A0ABW5BKZ3_9PROT</name>
<keyword evidence="2" id="KW-1185">Reference proteome</keyword>
<dbReference type="InterPro" id="IPR027266">
    <property type="entry name" value="TrmE/GcvT-like"/>
</dbReference>
<comment type="caution">
    <text evidence="1">The sequence shown here is derived from an EMBL/GenBank/DDBJ whole genome shotgun (WGS) entry which is preliminary data.</text>
</comment>
<dbReference type="RefSeq" id="WP_380251771.1">
    <property type="nucleotide sequence ID" value="NZ_JBHUII010000004.1"/>
</dbReference>
<dbReference type="Proteomes" id="UP001597294">
    <property type="component" value="Unassembled WGS sequence"/>
</dbReference>
<dbReference type="Pfam" id="PF04268">
    <property type="entry name" value="SoxG"/>
    <property type="match status" value="1"/>
</dbReference>
<reference evidence="2" key="1">
    <citation type="journal article" date="2019" name="Int. J. Syst. Evol. Microbiol.">
        <title>The Global Catalogue of Microorganisms (GCM) 10K type strain sequencing project: providing services to taxonomists for standard genome sequencing and annotation.</title>
        <authorList>
            <consortium name="The Broad Institute Genomics Platform"/>
            <consortium name="The Broad Institute Genome Sequencing Center for Infectious Disease"/>
            <person name="Wu L."/>
            <person name="Ma J."/>
        </authorList>
    </citation>
    <scope>NUCLEOTIDE SEQUENCE [LARGE SCALE GENOMIC DNA]</scope>
    <source>
        <strain evidence="2">CGMCC 4.7192</strain>
    </source>
</reference>
<proteinExistence type="predicted"/>
<gene>
    <name evidence="1" type="ORF">ACFSKO_11840</name>
</gene>
<accession>A0ABW5BKZ3</accession>
<organism evidence="1 2">
    <name type="scientific">Kiloniella antarctica</name>
    <dbReference type="NCBI Taxonomy" id="1550907"/>
    <lineage>
        <taxon>Bacteria</taxon>
        <taxon>Pseudomonadati</taxon>
        <taxon>Pseudomonadota</taxon>
        <taxon>Alphaproteobacteria</taxon>
        <taxon>Rhodospirillales</taxon>
        <taxon>Kiloniellaceae</taxon>
        <taxon>Kiloniella</taxon>
    </lineage>
</organism>
<sequence length="199" mass="21796">MVDNFRNSLIADKAQAMINGSVGGENGVTLIEVPFLAQVNIRGNADDKKFVAGVKKVTGLTVPTEPNTYVTKGDLTVFWMGPDEWQVVGAVDSQNELVAKFHKALDGLHVAVIDVSGNRTALDLSGAQARNVMKKSCRLDMDPQAFSVGQAVQTRVSKAPVLLQMLDDQPTYRMFVRPSFAEYLVDWLLDAMGEYHHVS</sequence>
<dbReference type="Gene3D" id="3.30.70.1520">
    <property type="entry name" value="Heterotetrameric sarcosine oxidase"/>
    <property type="match status" value="1"/>
</dbReference>